<dbReference type="Gene3D" id="3.90.960.10">
    <property type="entry name" value="YbaK/aminoacyl-tRNA synthetase-associated domain"/>
    <property type="match status" value="1"/>
</dbReference>
<evidence type="ECO:0000259" key="5">
    <source>
        <dbReference type="Pfam" id="PF04073"/>
    </source>
</evidence>
<dbReference type="PANTHER" id="PTHR30411">
    <property type="entry name" value="CYTOPLASMIC PROTEIN"/>
    <property type="match status" value="1"/>
</dbReference>
<evidence type="ECO:0000256" key="1">
    <source>
        <dbReference type="ARBA" id="ARBA00009798"/>
    </source>
</evidence>
<keyword evidence="2 4" id="KW-0648">Protein biosynthesis</keyword>
<dbReference type="EC" id="4.2.-.-" evidence="4"/>
<protein>
    <recommendedName>
        <fullName evidence="4">Cys-tRNA(Pro)/Cys-tRNA(Cys) deacylase</fullName>
        <ecNumber evidence="4">4.2.-.-</ecNumber>
    </recommendedName>
</protein>
<dbReference type="CDD" id="cd00002">
    <property type="entry name" value="YbaK_deacylase"/>
    <property type="match status" value="1"/>
</dbReference>
<sequence length="157" mass="16733">MTPAIQLAKKMKISFAVHEYRHDPSSESYGEEAAAALDISAERVFKTLLVAVNGDNRQLAVAVVPVAGQLNLKAVASALKTKKVTMADPQQAQRSSGYLVGGISPLGQKKSLPTLLDDSAGQFETIFVSAGKRGLEIELRPADLLQLTRGSMAEIGR</sequence>
<dbReference type="PIRSF" id="PIRSF006181">
    <property type="entry name" value="EbsC_YbaK"/>
    <property type="match status" value="1"/>
</dbReference>
<dbReference type="InterPro" id="IPR007214">
    <property type="entry name" value="YbaK/aa-tRNA-synth-assoc-dom"/>
</dbReference>
<comment type="similarity">
    <text evidence="1 4">Belongs to the prolyl-tRNA editing family. YbaK/EbsC subfamily.</text>
</comment>
<organism evidence="6 7">
    <name type="scientific">Amphritea pacifica</name>
    <dbReference type="NCBI Taxonomy" id="2811233"/>
    <lineage>
        <taxon>Bacteria</taxon>
        <taxon>Pseudomonadati</taxon>
        <taxon>Pseudomonadota</taxon>
        <taxon>Gammaproteobacteria</taxon>
        <taxon>Oceanospirillales</taxon>
        <taxon>Oceanospirillaceae</taxon>
        <taxon>Amphritea</taxon>
    </lineage>
</organism>
<dbReference type="InterPro" id="IPR036754">
    <property type="entry name" value="YbaK/aa-tRNA-synt-asso_dom_sf"/>
</dbReference>
<dbReference type="SUPFAM" id="SSF55826">
    <property type="entry name" value="YbaK/ProRS associated domain"/>
    <property type="match status" value="1"/>
</dbReference>
<dbReference type="InterPro" id="IPR004369">
    <property type="entry name" value="Prolyl-tRNA_editing_YbaK/EbsC"/>
</dbReference>
<comment type="caution">
    <text evidence="6">The sequence shown here is derived from an EMBL/GenBank/DDBJ whole genome shotgun (WGS) entry which is preliminary data.</text>
</comment>
<dbReference type="NCBIfam" id="TIGR00011">
    <property type="entry name" value="YbaK_EbsC"/>
    <property type="match status" value="1"/>
</dbReference>
<reference evidence="6 7" key="1">
    <citation type="submission" date="2021-02" db="EMBL/GenBank/DDBJ databases">
        <title>A novel species of genus Amphritea isolated from a fishpond in China.</title>
        <authorList>
            <person name="Lu H."/>
        </authorList>
    </citation>
    <scope>NUCLEOTIDE SEQUENCE [LARGE SCALE GENOMIC DNA]</scope>
    <source>
        <strain evidence="6 7">RP18W</strain>
    </source>
</reference>
<evidence type="ECO:0000313" key="7">
    <source>
        <dbReference type="Proteomes" id="UP000760472"/>
    </source>
</evidence>
<dbReference type="Proteomes" id="UP000760472">
    <property type="component" value="Unassembled WGS sequence"/>
</dbReference>
<keyword evidence="3 4" id="KW-0456">Lyase</keyword>
<gene>
    <name evidence="6" type="primary">ybaK</name>
    <name evidence="6" type="ORF">JW498_08700</name>
</gene>
<keyword evidence="7" id="KW-1185">Reference proteome</keyword>
<evidence type="ECO:0000256" key="4">
    <source>
        <dbReference type="PIRNR" id="PIRNR006181"/>
    </source>
</evidence>
<evidence type="ECO:0000256" key="2">
    <source>
        <dbReference type="ARBA" id="ARBA00022917"/>
    </source>
</evidence>
<feature type="domain" description="YbaK/aminoacyl-tRNA synthetase-associated" evidence="5">
    <location>
        <begin position="31"/>
        <end position="146"/>
    </location>
</feature>
<dbReference type="RefSeq" id="WP_205209561.1">
    <property type="nucleotide sequence ID" value="NZ_JAFFZO010000007.1"/>
</dbReference>
<dbReference type="PANTHER" id="PTHR30411:SF0">
    <property type="entry name" value="CYS-TRNA(PRO)_CYS-TRNA(CYS) DEACYLASE YBAK"/>
    <property type="match status" value="1"/>
</dbReference>
<dbReference type="EMBL" id="JAFFZP010000010">
    <property type="protein sequence ID" value="MBN0987437.1"/>
    <property type="molecule type" value="Genomic_DNA"/>
</dbReference>
<accession>A0ABS2W6V8</accession>
<dbReference type="Pfam" id="PF04073">
    <property type="entry name" value="tRNA_edit"/>
    <property type="match status" value="1"/>
</dbReference>
<proteinExistence type="inferred from homology"/>
<evidence type="ECO:0000256" key="3">
    <source>
        <dbReference type="ARBA" id="ARBA00023239"/>
    </source>
</evidence>
<name>A0ABS2W6V8_9GAMM</name>
<evidence type="ECO:0000313" key="6">
    <source>
        <dbReference type="EMBL" id="MBN0987437.1"/>
    </source>
</evidence>